<comment type="similarity">
    <text evidence="1">Belongs to the peptidase C1 family.</text>
</comment>
<dbReference type="GO" id="GO:0008234">
    <property type="term" value="F:cysteine-type peptidase activity"/>
    <property type="evidence" value="ECO:0007669"/>
    <property type="project" value="UniProtKB-KW"/>
</dbReference>
<evidence type="ECO:0000313" key="8">
    <source>
        <dbReference type="Proteomes" id="UP000188354"/>
    </source>
</evidence>
<sequence length="203" mass="22727">MLFSLNSSTQVHIIKLDKHLFDDEIIQVFKDWKKEHGRVYKDNEEMAKFAIFKANLNYIIEFNAIKNSPSSYTLGLNKFADWSEKEVKETYLSCLDTSTDSDMPTDNVIELDRLPQPAPPLSLDWRVKGAVTNVKNQESCYGCWAFSTIGGIEGINAIDTKKFISLSLQQLIDCDTTSKGCKGGSIMKGLDWVIKNGGVASEA</sequence>
<evidence type="ECO:0000256" key="2">
    <source>
        <dbReference type="ARBA" id="ARBA00022670"/>
    </source>
</evidence>
<reference evidence="7 8" key="1">
    <citation type="journal article" date="2017" name="Plant Biotechnol. J.">
        <title>A comprehensive draft genome sequence for lupin (Lupinus angustifolius), an emerging health food: insights into plant-microbe interactions and legume evolution.</title>
        <authorList>
            <person name="Hane J.K."/>
            <person name="Ming Y."/>
            <person name="Kamphuis L.G."/>
            <person name="Nelson M.N."/>
            <person name="Garg G."/>
            <person name="Atkins C.A."/>
            <person name="Bayer P.E."/>
            <person name="Bravo A."/>
            <person name="Bringans S."/>
            <person name="Cannon S."/>
            <person name="Edwards D."/>
            <person name="Foley R."/>
            <person name="Gao L.L."/>
            <person name="Harrison M.J."/>
            <person name="Huang W."/>
            <person name="Hurgobin B."/>
            <person name="Li S."/>
            <person name="Liu C.W."/>
            <person name="McGrath A."/>
            <person name="Morahan G."/>
            <person name="Murray J."/>
            <person name="Weller J."/>
            <person name="Jian J."/>
            <person name="Singh K.B."/>
        </authorList>
    </citation>
    <scope>NUCLEOTIDE SEQUENCE [LARGE SCALE GENOMIC DNA]</scope>
    <source>
        <strain evidence="8">cv. Tanjil</strain>
        <tissue evidence="7">Whole plant</tissue>
    </source>
</reference>
<keyword evidence="8" id="KW-1185">Reference proteome</keyword>
<dbReference type="InterPro" id="IPR013128">
    <property type="entry name" value="Peptidase_C1A"/>
</dbReference>
<proteinExistence type="inferred from homology"/>
<evidence type="ECO:0000256" key="1">
    <source>
        <dbReference type="ARBA" id="ARBA00008455"/>
    </source>
</evidence>
<accession>A0A1J7G438</accession>
<dbReference type="SUPFAM" id="SSF54001">
    <property type="entry name" value="Cysteine proteinases"/>
    <property type="match status" value="1"/>
</dbReference>
<dbReference type="Gramene" id="OIV89089">
    <property type="protein sequence ID" value="OIV89089"/>
    <property type="gene ID" value="TanjilG_28133"/>
</dbReference>
<dbReference type="OMA" id="CCQISST"/>
<evidence type="ECO:0008006" key="9">
    <source>
        <dbReference type="Google" id="ProtNLM"/>
    </source>
</evidence>
<keyword evidence="4" id="KW-0788">Thiol protease</keyword>
<dbReference type="GO" id="GO:0006508">
    <property type="term" value="P:proteolysis"/>
    <property type="evidence" value="ECO:0007669"/>
    <property type="project" value="UniProtKB-KW"/>
</dbReference>
<organism evidence="7 8">
    <name type="scientific">Lupinus angustifolius</name>
    <name type="common">Narrow-leaved blue lupine</name>
    <dbReference type="NCBI Taxonomy" id="3871"/>
    <lineage>
        <taxon>Eukaryota</taxon>
        <taxon>Viridiplantae</taxon>
        <taxon>Streptophyta</taxon>
        <taxon>Embryophyta</taxon>
        <taxon>Tracheophyta</taxon>
        <taxon>Spermatophyta</taxon>
        <taxon>Magnoliopsida</taxon>
        <taxon>eudicotyledons</taxon>
        <taxon>Gunneridae</taxon>
        <taxon>Pentapetalae</taxon>
        <taxon>rosids</taxon>
        <taxon>fabids</taxon>
        <taxon>Fabales</taxon>
        <taxon>Fabaceae</taxon>
        <taxon>Papilionoideae</taxon>
        <taxon>50 kb inversion clade</taxon>
        <taxon>genistoids sensu lato</taxon>
        <taxon>core genistoids</taxon>
        <taxon>Genisteae</taxon>
        <taxon>Lupinus</taxon>
    </lineage>
</organism>
<dbReference type="PANTHER" id="PTHR12411">
    <property type="entry name" value="CYSTEINE PROTEASE FAMILY C1-RELATED"/>
    <property type="match status" value="1"/>
</dbReference>
<dbReference type="SMART" id="SM00848">
    <property type="entry name" value="Inhibitor_I29"/>
    <property type="match status" value="1"/>
</dbReference>
<gene>
    <name evidence="7" type="ORF">TanjilG_28133</name>
</gene>
<name>A0A1J7G438_LUPAN</name>
<keyword evidence="2" id="KW-0645">Protease</keyword>
<evidence type="ECO:0000256" key="4">
    <source>
        <dbReference type="ARBA" id="ARBA00022807"/>
    </source>
</evidence>
<keyword evidence="3" id="KW-0378">Hydrolase</keyword>
<evidence type="ECO:0000259" key="6">
    <source>
        <dbReference type="SMART" id="SM00848"/>
    </source>
</evidence>
<dbReference type="STRING" id="3871.A0A1J7G438"/>
<feature type="non-terminal residue" evidence="7">
    <location>
        <position position="203"/>
    </location>
</feature>
<dbReference type="InterPro" id="IPR000668">
    <property type="entry name" value="Peptidase_C1A_C"/>
</dbReference>
<dbReference type="Pfam" id="PF08246">
    <property type="entry name" value="Inhibitor_I29"/>
    <property type="match status" value="1"/>
</dbReference>
<dbReference type="InterPro" id="IPR038765">
    <property type="entry name" value="Papain-like_cys_pep_sf"/>
</dbReference>
<evidence type="ECO:0000313" key="7">
    <source>
        <dbReference type="EMBL" id="OIV89089.1"/>
    </source>
</evidence>
<feature type="domain" description="Peptidase C1A papain C-terminal" evidence="5">
    <location>
        <begin position="119"/>
        <end position="203"/>
    </location>
</feature>
<dbReference type="AlphaFoldDB" id="A0A1J7G438"/>
<dbReference type="SMART" id="SM00645">
    <property type="entry name" value="Pept_C1"/>
    <property type="match status" value="1"/>
</dbReference>
<dbReference type="Proteomes" id="UP000188354">
    <property type="component" value="Unassembled WGS sequence"/>
</dbReference>
<dbReference type="InterPro" id="IPR013201">
    <property type="entry name" value="Prot_inhib_I29"/>
</dbReference>
<dbReference type="Pfam" id="PF00112">
    <property type="entry name" value="Peptidase_C1"/>
    <property type="match status" value="1"/>
</dbReference>
<evidence type="ECO:0000259" key="5">
    <source>
        <dbReference type="SMART" id="SM00645"/>
    </source>
</evidence>
<protein>
    <recommendedName>
        <fullName evidence="9">Cathepsin propeptide inhibitor domain-containing protein</fullName>
    </recommendedName>
</protein>
<dbReference type="Gene3D" id="3.90.70.10">
    <property type="entry name" value="Cysteine proteinases"/>
    <property type="match status" value="1"/>
</dbReference>
<feature type="domain" description="Cathepsin propeptide inhibitor" evidence="6">
    <location>
        <begin position="29"/>
        <end position="87"/>
    </location>
</feature>
<dbReference type="EMBL" id="KV862431">
    <property type="protein sequence ID" value="OIV89089.1"/>
    <property type="molecule type" value="Genomic_DNA"/>
</dbReference>
<evidence type="ECO:0000256" key="3">
    <source>
        <dbReference type="ARBA" id="ARBA00022801"/>
    </source>
</evidence>